<feature type="region of interest" description="Disordered" evidence="9">
    <location>
        <begin position="1583"/>
        <end position="1662"/>
    </location>
</feature>
<feature type="region of interest" description="Disordered" evidence="9">
    <location>
        <begin position="902"/>
        <end position="929"/>
    </location>
</feature>
<evidence type="ECO:0000256" key="4">
    <source>
        <dbReference type="ARBA" id="ARBA00022741"/>
    </source>
</evidence>
<feature type="region of interest" description="Disordered" evidence="9">
    <location>
        <begin position="1419"/>
        <end position="1510"/>
    </location>
</feature>
<organism evidence="11 12">
    <name type="scientific">Chlamydomonas schloesseri</name>
    <dbReference type="NCBI Taxonomy" id="2026947"/>
    <lineage>
        <taxon>Eukaryota</taxon>
        <taxon>Viridiplantae</taxon>
        <taxon>Chlorophyta</taxon>
        <taxon>core chlorophytes</taxon>
        <taxon>Chlorophyceae</taxon>
        <taxon>CS clade</taxon>
        <taxon>Chlamydomonadales</taxon>
        <taxon>Chlamydomonadaceae</taxon>
        <taxon>Chlamydomonas</taxon>
    </lineage>
</organism>
<dbReference type="Gene3D" id="3.30.200.20">
    <property type="entry name" value="Phosphorylase Kinase, domain 1"/>
    <property type="match status" value="1"/>
</dbReference>
<evidence type="ECO:0000256" key="5">
    <source>
        <dbReference type="ARBA" id="ARBA00022777"/>
    </source>
</evidence>
<dbReference type="InterPro" id="IPR011009">
    <property type="entry name" value="Kinase-like_dom_sf"/>
</dbReference>
<evidence type="ECO:0000256" key="2">
    <source>
        <dbReference type="ARBA" id="ARBA00022527"/>
    </source>
</evidence>
<gene>
    <name evidence="11" type="ORF">HYH02_006719</name>
</gene>
<dbReference type="EC" id="2.7.11.22" evidence="1"/>
<feature type="compositionally biased region" description="Low complexity" evidence="9">
    <location>
        <begin position="400"/>
        <end position="426"/>
    </location>
</feature>
<evidence type="ECO:0000256" key="7">
    <source>
        <dbReference type="ARBA" id="ARBA00047811"/>
    </source>
</evidence>
<keyword evidence="5" id="KW-0418">Kinase</keyword>
<dbReference type="EMBL" id="JAEHOD010000018">
    <property type="protein sequence ID" value="KAG2448134.1"/>
    <property type="molecule type" value="Genomic_DNA"/>
</dbReference>
<dbReference type="FunFam" id="3.30.200.20:FF:000049">
    <property type="entry name" value="cyclin-dependent kinase-like 1 isoform X1"/>
    <property type="match status" value="1"/>
</dbReference>
<accession>A0A836B5V8</accession>
<dbReference type="Proteomes" id="UP000613740">
    <property type="component" value="Unassembled WGS sequence"/>
</dbReference>
<dbReference type="InterPro" id="IPR008271">
    <property type="entry name" value="Ser/Thr_kinase_AS"/>
</dbReference>
<keyword evidence="6" id="KW-0067">ATP-binding</keyword>
<evidence type="ECO:0000256" key="3">
    <source>
        <dbReference type="ARBA" id="ARBA00022679"/>
    </source>
</evidence>
<feature type="compositionally biased region" description="Low complexity" evidence="9">
    <location>
        <begin position="1440"/>
        <end position="1465"/>
    </location>
</feature>
<feature type="region of interest" description="Disordered" evidence="9">
    <location>
        <begin position="1913"/>
        <end position="1933"/>
    </location>
</feature>
<feature type="compositionally biased region" description="Gly residues" evidence="9">
    <location>
        <begin position="776"/>
        <end position="792"/>
    </location>
</feature>
<dbReference type="GO" id="GO:0005524">
    <property type="term" value="F:ATP binding"/>
    <property type="evidence" value="ECO:0007669"/>
    <property type="project" value="UniProtKB-KW"/>
</dbReference>
<feature type="compositionally biased region" description="Low complexity" evidence="9">
    <location>
        <begin position="1628"/>
        <end position="1644"/>
    </location>
</feature>
<comment type="catalytic activity">
    <reaction evidence="8">
        <text>L-seryl-[protein] + ATP = O-phospho-L-seryl-[protein] + ADP + H(+)</text>
        <dbReference type="Rhea" id="RHEA:17989"/>
        <dbReference type="Rhea" id="RHEA-COMP:9863"/>
        <dbReference type="Rhea" id="RHEA-COMP:11604"/>
        <dbReference type="ChEBI" id="CHEBI:15378"/>
        <dbReference type="ChEBI" id="CHEBI:29999"/>
        <dbReference type="ChEBI" id="CHEBI:30616"/>
        <dbReference type="ChEBI" id="CHEBI:83421"/>
        <dbReference type="ChEBI" id="CHEBI:456216"/>
        <dbReference type="EC" id="2.7.11.22"/>
    </reaction>
</comment>
<proteinExistence type="predicted"/>
<keyword evidence="3" id="KW-0808">Transferase</keyword>
<keyword evidence="2" id="KW-0723">Serine/threonine-protein kinase</keyword>
<dbReference type="PROSITE" id="PS00108">
    <property type="entry name" value="PROTEIN_KINASE_ST"/>
    <property type="match status" value="1"/>
</dbReference>
<evidence type="ECO:0000256" key="6">
    <source>
        <dbReference type="ARBA" id="ARBA00022840"/>
    </source>
</evidence>
<feature type="compositionally biased region" description="Low complexity" evidence="9">
    <location>
        <begin position="1918"/>
        <end position="1933"/>
    </location>
</feature>
<comment type="caution">
    <text evidence="11">The sequence shown here is derived from an EMBL/GenBank/DDBJ whole genome shotgun (WGS) entry which is preliminary data.</text>
</comment>
<evidence type="ECO:0000256" key="8">
    <source>
        <dbReference type="ARBA" id="ARBA00048367"/>
    </source>
</evidence>
<dbReference type="FunFam" id="1.10.510.10:FF:000980">
    <property type="entry name" value="Predicted protein"/>
    <property type="match status" value="1"/>
</dbReference>
<evidence type="ECO:0000313" key="11">
    <source>
        <dbReference type="EMBL" id="KAG2448134.1"/>
    </source>
</evidence>
<feature type="compositionally biased region" description="Low complexity" evidence="9">
    <location>
        <begin position="566"/>
        <end position="575"/>
    </location>
</feature>
<feature type="domain" description="Protein kinase" evidence="10">
    <location>
        <begin position="4"/>
        <end position="299"/>
    </location>
</feature>
<feature type="region of interest" description="Disordered" evidence="9">
    <location>
        <begin position="394"/>
        <end position="431"/>
    </location>
</feature>
<name>A0A836B5V8_9CHLO</name>
<feature type="compositionally biased region" description="Low complexity" evidence="9">
    <location>
        <begin position="529"/>
        <end position="545"/>
    </location>
</feature>
<feature type="compositionally biased region" description="Basic and acidic residues" evidence="9">
    <location>
        <begin position="578"/>
        <end position="587"/>
    </location>
</feature>
<evidence type="ECO:0000313" key="12">
    <source>
        <dbReference type="Proteomes" id="UP000613740"/>
    </source>
</evidence>
<feature type="region of interest" description="Disordered" evidence="9">
    <location>
        <begin position="764"/>
        <end position="792"/>
    </location>
</feature>
<dbReference type="InterPro" id="IPR000719">
    <property type="entry name" value="Prot_kinase_dom"/>
</dbReference>
<sequence>MDEYTYIRTCGEGAYGDVWLSKRANGELVAVKVFKQAHEDPEIKALAKREARVLQNLEHVNIVRLLDAFKSSSGRVYLVFEFCERSVFEELDANPYGLPSRATKLLAWQLLHAAAYLHQRRVVHRDIKPANILLTGDGVLKLCDFGFARDVPHGGGGGRAAGAMGLRDLMAAMSTYVVTRWYRPPEVLVSDAYGPAVDIWSIGCTIAEIATGRPLFPGKSTADQLWRIMRCLGPLTPGQTARLLSDPRLRGVTVPALHKTLRQRLPELEPRLFQLVEACLRPEPRQRPTATELLAFPYFWDVPQLVAGSPIASMYGVGGGGSMAAAAASGQTQGAAAGAANGSGCGGVHQPAKAAAAAAAVVMQPAPQNVDPPDGVSVMQLSSRQLIKLQQELQQHHLKQQQQQAEATPKQGTAAAATGTQPQPRASTSKPLPKLLINADALEVVNLQRQLQPNHQHQQLQRHSASESATAMIPSAPVAAAGAAVAPVAGLPTAGDCGAHTAAVAAAVGTTDSPTPPTPMEIEGGDQGAGQQQQQQQQQQQESGGTALPSGTAAQDCVMRERATASVSTTATTATCSGREHARDSSRGDGGYDSDGNEPQQQRRRLLETAAAAVGAAPPQSLPPGTIRSSVAEDTAVVAVAELSWSVTDTAAPSAAAPVVNAAVTAAASAKAAGHSPNPCLVDTRSLEHDFEDAAAIMEGVVRGGGGAGESTRGDAALGPDRMSPPAPPALLCSITGATPVVCVLGGSAAGAEEDDPYTFVGPYSPGSSATNGGSTTNGGGHGIHGMAAGGSLPGPRMLEALAVSTKAWGAEVGSTSTPAADNQSRTLPPARVISTVSELAPSAPAAPAVPLPAPAVAAEVPPPVSAVPGTATSPARVPSVTAVSPSAAAAAMSPAAMRARNSTPHSATAGAPGVTGGTTGTEDDCHESEQYDGLAELRGSTAGRSSRLAAGAMLLQYQPFLTGAAAAGGAGEVAGGVAGAVRGSESGRLGVLPHGASGPLGSLVGGDRTSAATAITLSSALPAALGQDAYTADGGISGFGSSNLSFANASRYNGPAVGETWHASQPRAKLPPWAAASPFSADAAMEPPACGKGATGLGPVATIATAMCAGPAGTISLTGEQVHGGGSGRTQSDTRLLRLASSGVAAGRLHGATTGLRTAAERRAALNAAAIAAANSATASANSAATVMAAAASSGAGGGLGFSATGRAVAWPQRARGSQLAAYRVSASGTLARLPEGMVVAIDETASPLSPSDAAGASAFSGPLFRSQDMPASSTPGGRSLAATMAARVSVGNRIAAQAAYRASGSGIPGASAGIANFAGFPAAAAAGGALPNLLTGMAGGSLNEAHANEAAAGRGMLSSLSGVPRTPLSTDLVSPNGGLASAYGVGSGTPTHGALSGQLTPQSMPYDYSIPLHDLFTPRGAPELPSYTGLLPPHRRPPQTSSPWAPPSSANNSDSLFLLSGLGLPRGTTQTSLPRTPAAGMSDSERPSPSDVGEADRRSPPGLEGESGMGLSASYCAMGAGGSTGVAGGSTGVAGGSSKAVGGRFWSSFMGRISLRSSNSSSAAGAAGAAAAAAVAASSAAGDTHGGARTVSGSGVGRVLHSESGGGPSASWAGHAVQGPGQAPFRRSSSKVPAAAPAARSRLGSGTWGEAPNLAAGPSIVIPGSGTRGYSCSGVASSAMSQSMPAASAGAGAGGGHTSGTKPVITGVLSVTAAVASRSDHSHVYSGGVSTKGDAGTPGKPLSTHSPETPTALLSLGEEKQVEKHAVGGGHVGSSVGSESLAVLLGAGVQLMSAEGGGNADGGTGPVVRPASTVTVLPAATAAVSLGSAPTGRGSLLLTGGMASGAASCAASGAAEQPRSSGRTGVVSLMAAVPHVAAHAEHYSLRGAAVQVPGNGASEAALVTSGARSVGGGAGRVPAPGSAAGQGHVGASAPAAASNALPQLLAQPHDGSGRGAKSSKGIKSLGKFGLLPCAVAAAQGLAAAAVARGLAVAAAAQGPAAAVVVAAP</sequence>
<dbReference type="OrthoDB" id="549400at2759"/>
<evidence type="ECO:0000256" key="9">
    <source>
        <dbReference type="SAM" id="MobiDB-lite"/>
    </source>
</evidence>
<dbReference type="Gene3D" id="1.10.510.10">
    <property type="entry name" value="Transferase(Phosphotransferase) domain 1"/>
    <property type="match status" value="1"/>
</dbReference>
<keyword evidence="12" id="KW-1185">Reference proteome</keyword>
<keyword evidence="4" id="KW-0547">Nucleotide-binding</keyword>
<dbReference type="PANTHER" id="PTHR24055">
    <property type="entry name" value="MITOGEN-ACTIVATED PROTEIN KINASE"/>
    <property type="match status" value="1"/>
</dbReference>
<feature type="region of interest" description="Disordered" evidence="9">
    <location>
        <begin position="566"/>
        <end position="602"/>
    </location>
</feature>
<dbReference type="PROSITE" id="PS50011">
    <property type="entry name" value="PROTEIN_KINASE_DOM"/>
    <property type="match status" value="1"/>
</dbReference>
<dbReference type="InterPro" id="IPR050117">
    <property type="entry name" value="MAPK"/>
</dbReference>
<comment type="catalytic activity">
    <reaction evidence="7">
        <text>L-threonyl-[protein] + ATP = O-phospho-L-threonyl-[protein] + ADP + H(+)</text>
        <dbReference type="Rhea" id="RHEA:46608"/>
        <dbReference type="Rhea" id="RHEA-COMP:11060"/>
        <dbReference type="Rhea" id="RHEA-COMP:11605"/>
        <dbReference type="ChEBI" id="CHEBI:15378"/>
        <dbReference type="ChEBI" id="CHEBI:30013"/>
        <dbReference type="ChEBI" id="CHEBI:30616"/>
        <dbReference type="ChEBI" id="CHEBI:61977"/>
        <dbReference type="ChEBI" id="CHEBI:456216"/>
        <dbReference type="EC" id="2.7.11.22"/>
    </reaction>
</comment>
<dbReference type="GO" id="GO:0004693">
    <property type="term" value="F:cyclin-dependent protein serine/threonine kinase activity"/>
    <property type="evidence" value="ECO:0007669"/>
    <property type="project" value="UniProtKB-EC"/>
</dbReference>
<dbReference type="Pfam" id="PF00069">
    <property type="entry name" value="Pkinase"/>
    <property type="match status" value="1"/>
</dbReference>
<dbReference type="SMART" id="SM00220">
    <property type="entry name" value="S_TKc"/>
    <property type="match status" value="1"/>
</dbReference>
<evidence type="ECO:0000259" key="10">
    <source>
        <dbReference type="PROSITE" id="PS50011"/>
    </source>
</evidence>
<feature type="compositionally biased region" description="Basic and acidic residues" evidence="9">
    <location>
        <begin position="1485"/>
        <end position="1501"/>
    </location>
</feature>
<evidence type="ECO:0000256" key="1">
    <source>
        <dbReference type="ARBA" id="ARBA00012425"/>
    </source>
</evidence>
<dbReference type="SUPFAM" id="SSF56112">
    <property type="entry name" value="Protein kinase-like (PK-like)"/>
    <property type="match status" value="1"/>
</dbReference>
<feature type="region of interest" description="Disordered" evidence="9">
    <location>
        <begin position="509"/>
        <end position="553"/>
    </location>
</feature>
<feature type="region of interest" description="Disordered" evidence="9">
    <location>
        <begin position="1722"/>
        <end position="1749"/>
    </location>
</feature>
<protein>
    <recommendedName>
        <fullName evidence="1">cyclin-dependent kinase</fullName>
        <ecNumber evidence="1">2.7.11.22</ecNumber>
    </recommendedName>
</protein>
<reference evidence="11" key="1">
    <citation type="journal article" date="2020" name="bioRxiv">
        <title>Comparative genomics of Chlamydomonas.</title>
        <authorList>
            <person name="Craig R.J."/>
            <person name="Hasan A.R."/>
            <person name="Ness R.W."/>
            <person name="Keightley P.D."/>
        </authorList>
    </citation>
    <scope>NUCLEOTIDE SEQUENCE</scope>
    <source>
        <strain evidence="11">CCAP 11/173</strain>
    </source>
</reference>